<dbReference type="InterPro" id="IPR025558">
    <property type="entry name" value="DUF4283"/>
</dbReference>
<evidence type="ECO:0000259" key="3">
    <source>
        <dbReference type="Pfam" id="PF14392"/>
    </source>
</evidence>
<dbReference type="OrthoDB" id="1165906at2759"/>
<accession>A0A6J0N4N2</accession>
<organism evidence="4 5">
    <name type="scientific">Raphanus sativus</name>
    <name type="common">Radish</name>
    <name type="synonym">Raphanus raphanistrum var. sativus</name>
    <dbReference type="NCBI Taxonomy" id="3726"/>
    <lineage>
        <taxon>Eukaryota</taxon>
        <taxon>Viridiplantae</taxon>
        <taxon>Streptophyta</taxon>
        <taxon>Embryophyta</taxon>
        <taxon>Tracheophyta</taxon>
        <taxon>Spermatophyta</taxon>
        <taxon>Magnoliopsida</taxon>
        <taxon>eudicotyledons</taxon>
        <taxon>Gunneridae</taxon>
        <taxon>Pentapetalae</taxon>
        <taxon>rosids</taxon>
        <taxon>malvids</taxon>
        <taxon>Brassicales</taxon>
        <taxon>Brassicaceae</taxon>
        <taxon>Brassiceae</taxon>
        <taxon>Raphanus</taxon>
    </lineage>
</organism>
<dbReference type="GeneID" id="108850617"/>
<dbReference type="Pfam" id="PF14111">
    <property type="entry name" value="DUF4283"/>
    <property type="match status" value="1"/>
</dbReference>
<protein>
    <submittedName>
        <fullName evidence="5">Uncharacterized protein LOC108850617</fullName>
    </submittedName>
</protein>
<dbReference type="PANTHER" id="PTHR31286">
    <property type="entry name" value="GLYCINE-RICH CELL WALL STRUCTURAL PROTEIN 1.8-LIKE"/>
    <property type="match status" value="1"/>
</dbReference>
<dbReference type="InterPro" id="IPR040256">
    <property type="entry name" value="At4g02000-like"/>
</dbReference>
<evidence type="ECO:0000259" key="2">
    <source>
        <dbReference type="Pfam" id="PF14111"/>
    </source>
</evidence>
<dbReference type="InterPro" id="IPR025836">
    <property type="entry name" value="Zn_knuckle_CX2CX4HX4C"/>
</dbReference>
<dbReference type="KEGG" id="rsz:108850617"/>
<name>A0A6J0N4N2_RAPSA</name>
<dbReference type="AlphaFoldDB" id="A0A6J0N4N2"/>
<sequence>MSLEEEEVPFDLPDLPQFSAVESNKLSIIGRTLNPECQRMKDLILDMPRKWQVYDRVRGVALSPTMFQFVFKYEHDLEAVMRKRVWTFNEWSVVIDRWVEKPPDDYLQYLLVWVQIRNIPVNHYTTKAIETFGGFVGNVDVVAFDPSKAQSQDYVRVRVFFDVSRPVRRTKVINLPQGGSVTLRYDFERIQKRCHHCQRLTHDKDKCPQLIQERKDQASERPKRVLEEKQRREMVISRDDPLYGVLSEEQVGIDTMTGRRIINPEVLQNMREYLLAAEGGEKRVRIERVRNSVMELQNDPVGQRDFLRLEAPPKVTSNVDFEKGRVFGYGLKNVENQIVSRRSEGVAKSPMMEKEQRGVASDPLKGKDFDPPLLPEFFECSTGFSSGYAEANSSGTSRIKGGRRYRPPKRLRRFKPRLVDAEREDATGKDDGPPVGKQAAKRRAEAVAGEFTRVARRSKSEVVPNGGLPNL</sequence>
<evidence type="ECO:0000256" key="1">
    <source>
        <dbReference type="SAM" id="MobiDB-lite"/>
    </source>
</evidence>
<dbReference type="RefSeq" id="XP_018479617.1">
    <property type="nucleotide sequence ID" value="XM_018624115.1"/>
</dbReference>
<feature type="compositionally biased region" description="Basic and acidic residues" evidence="1">
    <location>
        <begin position="417"/>
        <end position="432"/>
    </location>
</feature>
<dbReference type="Proteomes" id="UP000504610">
    <property type="component" value="Chromosome 4"/>
</dbReference>
<gene>
    <name evidence="5" type="primary">LOC108850617</name>
</gene>
<reference evidence="5" key="2">
    <citation type="submission" date="2025-08" db="UniProtKB">
        <authorList>
            <consortium name="RefSeq"/>
        </authorList>
    </citation>
    <scope>IDENTIFICATION</scope>
    <source>
        <tissue evidence="5">Leaf</tissue>
    </source>
</reference>
<reference evidence="4" key="1">
    <citation type="journal article" date="2019" name="Database">
        <title>The radish genome database (RadishGD): an integrated information resource for radish genomics.</title>
        <authorList>
            <person name="Yu H.J."/>
            <person name="Baek S."/>
            <person name="Lee Y.J."/>
            <person name="Cho A."/>
            <person name="Mun J.H."/>
        </authorList>
    </citation>
    <scope>NUCLEOTIDE SEQUENCE [LARGE SCALE GENOMIC DNA]</scope>
    <source>
        <strain evidence="4">cv. WK10039</strain>
    </source>
</reference>
<keyword evidence="4" id="KW-1185">Reference proteome</keyword>
<feature type="domain" description="Zinc knuckle CX2CX4HX4C" evidence="3">
    <location>
        <begin position="161"/>
        <end position="208"/>
    </location>
</feature>
<proteinExistence type="predicted"/>
<feature type="region of interest" description="Disordered" evidence="1">
    <location>
        <begin position="389"/>
        <end position="471"/>
    </location>
</feature>
<evidence type="ECO:0000313" key="4">
    <source>
        <dbReference type="Proteomes" id="UP000504610"/>
    </source>
</evidence>
<feature type="domain" description="DUF4283" evidence="2">
    <location>
        <begin position="22"/>
        <end position="100"/>
    </location>
</feature>
<feature type="compositionally biased region" description="Basic residues" evidence="1">
    <location>
        <begin position="400"/>
        <end position="416"/>
    </location>
</feature>
<feature type="compositionally biased region" description="Basic and acidic residues" evidence="1">
    <location>
        <begin position="345"/>
        <end position="357"/>
    </location>
</feature>
<feature type="region of interest" description="Disordered" evidence="1">
    <location>
        <begin position="345"/>
        <end position="366"/>
    </location>
</feature>
<dbReference type="PANTHER" id="PTHR31286:SF178">
    <property type="entry name" value="DUF4283 DOMAIN-CONTAINING PROTEIN"/>
    <property type="match status" value="1"/>
</dbReference>
<evidence type="ECO:0000313" key="5">
    <source>
        <dbReference type="RefSeq" id="XP_018479617.1"/>
    </source>
</evidence>
<dbReference type="Pfam" id="PF14392">
    <property type="entry name" value="zf-CCHC_4"/>
    <property type="match status" value="1"/>
</dbReference>